<dbReference type="InterPro" id="IPR003769">
    <property type="entry name" value="ClpS_core"/>
</dbReference>
<dbReference type="SUPFAM" id="SSF54736">
    <property type="entry name" value="ClpS-like"/>
    <property type="match status" value="1"/>
</dbReference>
<dbReference type="Proteomes" id="UP001152599">
    <property type="component" value="Unassembled WGS sequence"/>
</dbReference>
<protein>
    <submittedName>
        <fullName evidence="2">ATP-dependent Clp protease adaptor ClpS</fullName>
    </submittedName>
</protein>
<proteinExistence type="predicted"/>
<gene>
    <name evidence="2" type="ORF">NMK71_05775</name>
</gene>
<dbReference type="Pfam" id="PF02617">
    <property type="entry name" value="ClpS"/>
    <property type="match status" value="1"/>
</dbReference>
<organism evidence="2 3">
    <name type="scientific">Profundicola chukchiensis</name>
    <dbReference type="NCBI Taxonomy" id="2961959"/>
    <lineage>
        <taxon>Bacteria</taxon>
        <taxon>Pseudomonadati</taxon>
        <taxon>Bacteroidota</taxon>
        <taxon>Flavobacteriia</taxon>
        <taxon>Flavobacteriales</taxon>
        <taxon>Weeksellaceae</taxon>
        <taxon>Profundicola</taxon>
    </lineage>
</organism>
<dbReference type="GO" id="GO:0008233">
    <property type="term" value="F:peptidase activity"/>
    <property type="evidence" value="ECO:0007669"/>
    <property type="project" value="UniProtKB-KW"/>
</dbReference>
<accession>A0A9X4RUQ2</accession>
<dbReference type="Gene3D" id="3.30.1390.10">
    <property type="match status" value="1"/>
</dbReference>
<sequence length="101" mass="11724">MKYLKEESIHFQTKIKEKEEVLVLEEETIKHQIILHNDDVNTFDWVIKCLIDICDHVPMQAEQCAMIVHYNGKCDVKSGDLKDLKPRCEALLDRGLSAEIV</sequence>
<keyword evidence="2" id="KW-0378">Hydrolase</keyword>
<evidence type="ECO:0000259" key="1">
    <source>
        <dbReference type="Pfam" id="PF02617"/>
    </source>
</evidence>
<dbReference type="InterPro" id="IPR014719">
    <property type="entry name" value="Ribosomal_bL12_C/ClpS-like"/>
</dbReference>
<dbReference type="EMBL" id="JANCMU010000002">
    <property type="protein sequence ID" value="MDG4945916.1"/>
    <property type="molecule type" value="Genomic_DNA"/>
</dbReference>
<comment type="caution">
    <text evidence="2">The sequence shown here is derived from an EMBL/GenBank/DDBJ whole genome shotgun (WGS) entry which is preliminary data.</text>
</comment>
<keyword evidence="3" id="KW-1185">Reference proteome</keyword>
<keyword evidence="2" id="KW-0645">Protease</keyword>
<dbReference type="GO" id="GO:0030163">
    <property type="term" value="P:protein catabolic process"/>
    <property type="evidence" value="ECO:0007669"/>
    <property type="project" value="InterPro"/>
</dbReference>
<feature type="domain" description="Adaptor protein ClpS core" evidence="1">
    <location>
        <begin position="29"/>
        <end position="93"/>
    </location>
</feature>
<dbReference type="AlphaFoldDB" id="A0A9X4RUQ2"/>
<dbReference type="GO" id="GO:0006508">
    <property type="term" value="P:proteolysis"/>
    <property type="evidence" value="ECO:0007669"/>
    <property type="project" value="UniProtKB-KW"/>
</dbReference>
<evidence type="ECO:0000313" key="3">
    <source>
        <dbReference type="Proteomes" id="UP001152599"/>
    </source>
</evidence>
<dbReference type="RefSeq" id="WP_304420448.1">
    <property type="nucleotide sequence ID" value="NZ_JANCMU010000002.1"/>
</dbReference>
<name>A0A9X4RUQ2_9FLAO</name>
<evidence type="ECO:0000313" key="2">
    <source>
        <dbReference type="EMBL" id="MDG4945916.1"/>
    </source>
</evidence>
<reference evidence="2" key="1">
    <citation type="submission" date="2022-07" db="EMBL/GenBank/DDBJ databases">
        <title>Description and genome-wide analysis of Profundicola chukchiensis gen. nov., sp. nov., marine bacteria isolated from bottom sediments of the Chukchi Sea.</title>
        <authorList>
            <person name="Romanenko L."/>
            <person name="Otstavnykh N."/>
            <person name="Kurilenko V."/>
            <person name="Eremeev V."/>
            <person name="Velansky P."/>
            <person name="Mikhailov V."/>
            <person name="Isaeva M."/>
        </authorList>
    </citation>
    <scope>NUCLEOTIDE SEQUENCE</scope>
    <source>
        <strain evidence="2">KMM 9713</strain>
    </source>
</reference>